<dbReference type="Proteomes" id="UP000824164">
    <property type="component" value="Unassembled WGS sequence"/>
</dbReference>
<evidence type="ECO:0000313" key="2">
    <source>
        <dbReference type="Proteomes" id="UP000824164"/>
    </source>
</evidence>
<proteinExistence type="predicted"/>
<protein>
    <submittedName>
        <fullName evidence="1">Uncharacterized protein</fullName>
    </submittedName>
</protein>
<comment type="caution">
    <text evidence="1">The sequence shown here is derived from an EMBL/GenBank/DDBJ whole genome shotgun (WGS) entry which is preliminary data.</text>
</comment>
<accession>A0A9D1HHV7</accession>
<dbReference type="AlphaFoldDB" id="A0A9D1HHV7"/>
<sequence length="712" mass="79454">MKRFVLTAVALAAVIVALYYLVYFQGFYIPGAGNETPQADFVTEGTKIYHKQADGTHKELTLKGVELSSFVPGYYATDFAPDESDYLRWLSMIGEMGANTVKVSNIMDDDFYNALYAYNRENASPLYLLQEIPVSDAANYGSQSAAAQGIADSLIEDGKTLVDIIHGRRSLTTGAISGGGNYRKDISRWVLGYVLGSDWNPDFVAYTDHGKGTGYEGSYFSTSADATTFEAVLARVMDEVVAYETDKYGVQRLIGFSNGPETDFLRYDENYAYQLRKYSFLDAQNVLPSPMLKSGYFAAYRLYDYCSDFPDHLEEEQKNSLKSILEGLDRDGVYGGYLTLLSQYHTMPVISSGYGLSSARGANKLGEEPLTEEEQGKRLLEIYDEAVEAGWSGLCISFFQDIWNQSGWNTAFSENTSVNQLWGDIQTPAKNYGLMAFEPGEEEAVCTVNGDVSEWQEQDQVYGDGRFTLSAKYDWKGLYLLIQGDFDPETETLYLPLDISGQVGSAVSRSPALSFDRAVDFILCLDGKENSRLLVQDRYLAVRENFAMELEGENPFASFPEKDSDDFVPVTMAVENNRLLEDYSAMDPSIRRELTAPGVWETGRLSYGNGDPQDPAYDSLADFCYGEGSVEIRLPWLLLNVGDPVSMAAHEDYYENYGVEFEDISAIWMGVTSGDSVSLSPFEVEGTGRHGGYHERLKRSYWIIRQAWEAVS</sequence>
<dbReference type="EMBL" id="DVLT01000031">
    <property type="protein sequence ID" value="HIU02487.1"/>
    <property type="molecule type" value="Genomic_DNA"/>
</dbReference>
<name>A0A9D1HHV7_9FIRM</name>
<organism evidence="1 2">
    <name type="scientific">Candidatus Onthocola gallistercoris</name>
    <dbReference type="NCBI Taxonomy" id="2840876"/>
    <lineage>
        <taxon>Bacteria</taxon>
        <taxon>Bacillati</taxon>
        <taxon>Bacillota</taxon>
        <taxon>Bacilli</taxon>
        <taxon>Candidatus Onthocola</taxon>
    </lineage>
</organism>
<evidence type="ECO:0000313" key="1">
    <source>
        <dbReference type="EMBL" id="HIU02487.1"/>
    </source>
</evidence>
<reference evidence="1" key="1">
    <citation type="submission" date="2020-10" db="EMBL/GenBank/DDBJ databases">
        <authorList>
            <person name="Gilroy R."/>
        </authorList>
    </citation>
    <scope>NUCLEOTIDE SEQUENCE</scope>
    <source>
        <strain evidence="1">CHK187-14744</strain>
    </source>
</reference>
<gene>
    <name evidence="1" type="ORF">IAB63_04465</name>
</gene>
<reference evidence="1" key="2">
    <citation type="journal article" date="2021" name="PeerJ">
        <title>Extensive microbial diversity within the chicken gut microbiome revealed by metagenomics and culture.</title>
        <authorList>
            <person name="Gilroy R."/>
            <person name="Ravi A."/>
            <person name="Getino M."/>
            <person name="Pursley I."/>
            <person name="Horton D.L."/>
            <person name="Alikhan N.F."/>
            <person name="Baker D."/>
            <person name="Gharbi K."/>
            <person name="Hall N."/>
            <person name="Watson M."/>
            <person name="Adriaenssens E.M."/>
            <person name="Foster-Nyarko E."/>
            <person name="Jarju S."/>
            <person name="Secka A."/>
            <person name="Antonio M."/>
            <person name="Oren A."/>
            <person name="Chaudhuri R.R."/>
            <person name="La Ragione R."/>
            <person name="Hildebrand F."/>
            <person name="Pallen M.J."/>
        </authorList>
    </citation>
    <scope>NUCLEOTIDE SEQUENCE</scope>
    <source>
        <strain evidence="1">CHK187-14744</strain>
    </source>
</reference>